<dbReference type="SUPFAM" id="SSF51735">
    <property type="entry name" value="NAD(P)-binding Rossmann-fold domains"/>
    <property type="match status" value="1"/>
</dbReference>
<dbReference type="InterPro" id="IPR020904">
    <property type="entry name" value="Sc_DH/Rdtase_CS"/>
</dbReference>
<dbReference type="InterPro" id="IPR036291">
    <property type="entry name" value="NAD(P)-bd_dom_sf"/>
</dbReference>
<evidence type="ECO:0000259" key="2">
    <source>
        <dbReference type="SMART" id="SM00822"/>
    </source>
</evidence>
<dbReference type="PROSITE" id="PS00061">
    <property type="entry name" value="ADH_SHORT"/>
    <property type="match status" value="1"/>
</dbReference>
<dbReference type="Gene3D" id="3.40.50.720">
    <property type="entry name" value="NAD(P)-binding Rossmann-like Domain"/>
    <property type="match status" value="1"/>
</dbReference>
<feature type="domain" description="Ketoreductase" evidence="2">
    <location>
        <begin position="36"/>
        <end position="216"/>
    </location>
</feature>
<dbReference type="PRINTS" id="PR00081">
    <property type="entry name" value="GDHRDH"/>
</dbReference>
<reference evidence="3 4" key="1">
    <citation type="journal article" date="2013" name="Mar. Genomics">
        <title>Expression of sulfatases in Rhodopirellula baltica and the diversity of sulfatases in the genus Rhodopirellula.</title>
        <authorList>
            <person name="Wegner C.E."/>
            <person name="Richter-Heitmann T."/>
            <person name="Klindworth A."/>
            <person name="Klockow C."/>
            <person name="Richter M."/>
            <person name="Achstetter T."/>
            <person name="Glockner F.O."/>
            <person name="Harder J."/>
        </authorList>
    </citation>
    <scope>NUCLEOTIDE SEQUENCE [LARGE SCALE GENOMIC DNA]</scope>
    <source>
        <strain evidence="3 4">WH47</strain>
    </source>
</reference>
<dbReference type="PANTHER" id="PTHR42760">
    <property type="entry name" value="SHORT-CHAIN DEHYDROGENASES/REDUCTASES FAMILY MEMBER"/>
    <property type="match status" value="1"/>
</dbReference>
<proteinExistence type="inferred from homology"/>
<comment type="caution">
    <text evidence="3">The sequence shown here is derived from an EMBL/GenBank/DDBJ whole genome shotgun (WGS) entry which is preliminary data.</text>
</comment>
<dbReference type="EMBL" id="AFAR01000154">
    <property type="protein sequence ID" value="EGF27267.1"/>
    <property type="molecule type" value="Genomic_DNA"/>
</dbReference>
<name>F2ASX4_RHOBT</name>
<organism evidence="3 4">
    <name type="scientific">Rhodopirellula baltica WH47</name>
    <dbReference type="NCBI Taxonomy" id="991778"/>
    <lineage>
        <taxon>Bacteria</taxon>
        <taxon>Pseudomonadati</taxon>
        <taxon>Planctomycetota</taxon>
        <taxon>Planctomycetia</taxon>
        <taxon>Pirellulales</taxon>
        <taxon>Pirellulaceae</taxon>
        <taxon>Rhodopirellula</taxon>
    </lineage>
</organism>
<dbReference type="Pfam" id="PF13561">
    <property type="entry name" value="adh_short_C2"/>
    <property type="match status" value="1"/>
</dbReference>
<comment type="similarity">
    <text evidence="1">Belongs to the short-chain dehydrogenases/reductases (SDR) family.</text>
</comment>
<dbReference type="Proteomes" id="UP000006222">
    <property type="component" value="Unassembled WGS sequence"/>
</dbReference>
<dbReference type="GO" id="GO:0016616">
    <property type="term" value="F:oxidoreductase activity, acting on the CH-OH group of donors, NAD or NADP as acceptor"/>
    <property type="evidence" value="ECO:0007669"/>
    <property type="project" value="TreeGrafter"/>
</dbReference>
<evidence type="ECO:0000256" key="1">
    <source>
        <dbReference type="ARBA" id="ARBA00006484"/>
    </source>
</evidence>
<gene>
    <name evidence="3" type="ORF">RBWH47_00673</name>
</gene>
<protein>
    <submittedName>
        <fullName evidence="3">Short chain dehydrogenase/reductase family oxidoreductase</fullName>
    </submittedName>
</protein>
<sequence length="280" mass="29244">MLALNEQLASVSFHVLSLVTNMTRWPGVKLFDLSGRTALITGGSKGLGEAMAAGLASAGANVCLVSRNEQEASAAAEKIAGEYPVRSIGIGADVTVETDVANMVQACVDQLSGLDVLINSAGINVRGSIDELSLEQFRQVQSTNVDGMWLCCKHASSVMKNNGSGRIINLASTLGLVGLANRTPYASSKGAVVQMTRALGLELAPHNVTVNAICPGPFLTPMNVPIADSEEAKRFIVGATALERWGQMQEIQGAAIFLASDASSYMTGSMLTVDGGWTAR</sequence>
<evidence type="ECO:0000313" key="4">
    <source>
        <dbReference type="Proteomes" id="UP000006222"/>
    </source>
</evidence>
<dbReference type="AlphaFoldDB" id="F2ASX4"/>
<dbReference type="InterPro" id="IPR002347">
    <property type="entry name" value="SDR_fam"/>
</dbReference>
<dbReference type="FunFam" id="3.40.50.720:FF:000084">
    <property type="entry name" value="Short-chain dehydrogenase reductase"/>
    <property type="match status" value="1"/>
</dbReference>
<dbReference type="PATRIC" id="fig|991778.3.peg.2992"/>
<dbReference type="SMART" id="SM00822">
    <property type="entry name" value="PKS_KR"/>
    <property type="match status" value="1"/>
</dbReference>
<dbReference type="InterPro" id="IPR057326">
    <property type="entry name" value="KR_dom"/>
</dbReference>
<accession>F2ASX4</accession>
<dbReference type="PRINTS" id="PR00080">
    <property type="entry name" value="SDRFAMILY"/>
</dbReference>
<evidence type="ECO:0000313" key="3">
    <source>
        <dbReference type="EMBL" id="EGF27267.1"/>
    </source>
</evidence>